<keyword evidence="1" id="KW-0645">Protease</keyword>
<feature type="chain" id="PRO_5014938570" description="Xylanase inhibitor N-terminal domain-containing protein" evidence="3">
    <location>
        <begin position="29"/>
        <end position="268"/>
    </location>
</feature>
<reference evidence="4" key="1">
    <citation type="submission" date="2018-02" db="EMBL/GenBank/DDBJ databases">
        <authorList>
            <person name="Cohen D.B."/>
            <person name="Kent A.D."/>
        </authorList>
    </citation>
    <scope>NUCLEOTIDE SEQUENCE</scope>
</reference>
<evidence type="ECO:0008006" key="5">
    <source>
        <dbReference type="Google" id="ProtNLM"/>
    </source>
</evidence>
<dbReference type="GO" id="GO:0005576">
    <property type="term" value="C:extracellular region"/>
    <property type="evidence" value="ECO:0007669"/>
    <property type="project" value="TreeGrafter"/>
</dbReference>
<organism evidence="4">
    <name type="scientific">Fagus sylvatica</name>
    <name type="common">Beechnut</name>
    <dbReference type="NCBI Taxonomy" id="28930"/>
    <lineage>
        <taxon>Eukaryota</taxon>
        <taxon>Viridiplantae</taxon>
        <taxon>Streptophyta</taxon>
        <taxon>Embryophyta</taxon>
        <taxon>Tracheophyta</taxon>
        <taxon>Spermatophyta</taxon>
        <taxon>Magnoliopsida</taxon>
        <taxon>eudicotyledons</taxon>
        <taxon>Gunneridae</taxon>
        <taxon>Pentapetalae</taxon>
        <taxon>rosids</taxon>
        <taxon>fabids</taxon>
        <taxon>Fagales</taxon>
        <taxon>Fagaceae</taxon>
        <taxon>Fagus</taxon>
    </lineage>
</organism>
<dbReference type="InterPro" id="IPR021109">
    <property type="entry name" value="Peptidase_aspartic_dom_sf"/>
</dbReference>
<evidence type="ECO:0000256" key="3">
    <source>
        <dbReference type="SAM" id="SignalP"/>
    </source>
</evidence>
<accession>A0A2N9H2V6</accession>
<feature type="signal peptide" evidence="3">
    <location>
        <begin position="1"/>
        <end position="28"/>
    </location>
</feature>
<keyword evidence="3" id="KW-0732">Signal</keyword>
<dbReference type="InterPro" id="IPR051708">
    <property type="entry name" value="Plant_Aspart_Prot_A1"/>
</dbReference>
<dbReference type="AlphaFoldDB" id="A0A2N9H2V6"/>
<dbReference type="Gene3D" id="2.40.70.10">
    <property type="entry name" value="Acid Proteases"/>
    <property type="match status" value="1"/>
</dbReference>
<evidence type="ECO:0000313" key="4">
    <source>
        <dbReference type="EMBL" id="SPD06113.1"/>
    </source>
</evidence>
<dbReference type="GO" id="GO:0006508">
    <property type="term" value="P:proteolysis"/>
    <property type="evidence" value="ECO:0007669"/>
    <property type="project" value="UniProtKB-KW"/>
</dbReference>
<dbReference type="PANTHER" id="PTHR47967:SF14">
    <property type="entry name" value="EUKARYOTIC ASPARTYL PROTEASE FAMILY PROTEIN"/>
    <property type="match status" value="1"/>
</dbReference>
<gene>
    <name evidence="4" type="ORF">FSB_LOCUS33995</name>
</gene>
<evidence type="ECO:0000256" key="1">
    <source>
        <dbReference type="ARBA" id="ARBA00022670"/>
    </source>
</evidence>
<proteinExistence type="predicted"/>
<dbReference type="EMBL" id="OIVN01002746">
    <property type="protein sequence ID" value="SPD06113.1"/>
    <property type="molecule type" value="Genomic_DNA"/>
</dbReference>
<protein>
    <recommendedName>
        <fullName evidence="5">Xylanase inhibitor N-terminal domain-containing protein</fullName>
    </recommendedName>
</protein>
<dbReference type="GO" id="GO:0008233">
    <property type="term" value="F:peptidase activity"/>
    <property type="evidence" value="ECO:0007669"/>
    <property type="project" value="UniProtKB-KW"/>
</dbReference>
<sequence>MAALSFNLFLLSCFTTFALLCFTTTALTTTPTITKPRRYVTKLIHPGSVHSPFYNPTATVSDRARRVIDSSSARLAYLQAKFQEISLATGTGTDDVRAGVIAETKAECQPCSSWFKSCFQQAVPVFDPSKSSTYKRVSNCSSPTCDTAPGKGCDASGTISVPNIAFGCANNVGGFGGQASGLVGLGSSQISLRYEGWRMACYQGLGGSSTSAPCYTGVIDRDLIGFPVVTFHFANGVDLDLDMERLVLSNRSKQILHGCGFRVMYLLT</sequence>
<dbReference type="PANTHER" id="PTHR47967">
    <property type="entry name" value="OS07G0603500 PROTEIN-RELATED"/>
    <property type="match status" value="1"/>
</dbReference>
<evidence type="ECO:0000256" key="2">
    <source>
        <dbReference type="ARBA" id="ARBA00022801"/>
    </source>
</evidence>
<dbReference type="SUPFAM" id="SSF50630">
    <property type="entry name" value="Acid proteases"/>
    <property type="match status" value="1"/>
</dbReference>
<name>A0A2N9H2V6_FAGSY</name>
<keyword evidence="2" id="KW-0378">Hydrolase</keyword>